<dbReference type="GO" id="GO:0005634">
    <property type="term" value="C:nucleus"/>
    <property type="evidence" value="ECO:0000318"/>
    <property type="project" value="GO_Central"/>
</dbReference>
<proteinExistence type="inferred from homology"/>
<gene>
    <name evidence="3" type="ORF">KFL_000320310</name>
</gene>
<comment type="similarity">
    <text evidence="1">Belongs to the rtf2 family.</text>
</comment>
<keyword evidence="4" id="KW-1185">Reference proteome</keyword>
<dbReference type="STRING" id="105231.A0A1Y1HND2"/>
<evidence type="ECO:0000313" key="4">
    <source>
        <dbReference type="Proteomes" id="UP000054558"/>
    </source>
</evidence>
<dbReference type="InterPro" id="IPR006735">
    <property type="entry name" value="Rtf2"/>
</dbReference>
<dbReference type="EMBL" id="DF236981">
    <property type="protein sequence ID" value="GAQ79533.1"/>
    <property type="molecule type" value="Genomic_DNA"/>
</dbReference>
<accession>A0A1Y1HND2</accession>
<dbReference type="OrthoDB" id="247013at2759"/>
<evidence type="ECO:0000313" key="3">
    <source>
        <dbReference type="EMBL" id="GAQ79533.1"/>
    </source>
</evidence>
<dbReference type="OMA" id="PNTQIRE"/>
<dbReference type="Proteomes" id="UP000054558">
    <property type="component" value="Unassembled WGS sequence"/>
</dbReference>
<dbReference type="CDD" id="cd16653">
    <property type="entry name" value="RING-like_Rtf2"/>
    <property type="match status" value="1"/>
</dbReference>
<reference evidence="3 4" key="1">
    <citation type="journal article" date="2014" name="Nat. Commun.">
        <title>Klebsormidium flaccidum genome reveals primary factors for plant terrestrial adaptation.</title>
        <authorList>
            <person name="Hori K."/>
            <person name="Maruyama F."/>
            <person name="Fujisawa T."/>
            <person name="Togashi T."/>
            <person name="Yamamoto N."/>
            <person name="Seo M."/>
            <person name="Sato S."/>
            <person name="Yamada T."/>
            <person name="Mori H."/>
            <person name="Tajima N."/>
            <person name="Moriyama T."/>
            <person name="Ikeuchi M."/>
            <person name="Watanabe M."/>
            <person name="Wada H."/>
            <person name="Kobayashi K."/>
            <person name="Saito M."/>
            <person name="Masuda T."/>
            <person name="Sasaki-Sekimoto Y."/>
            <person name="Mashiguchi K."/>
            <person name="Awai K."/>
            <person name="Shimojima M."/>
            <person name="Masuda S."/>
            <person name="Iwai M."/>
            <person name="Nobusawa T."/>
            <person name="Narise T."/>
            <person name="Kondo S."/>
            <person name="Saito H."/>
            <person name="Sato R."/>
            <person name="Murakawa M."/>
            <person name="Ihara Y."/>
            <person name="Oshima-Yamada Y."/>
            <person name="Ohtaka K."/>
            <person name="Satoh M."/>
            <person name="Sonobe K."/>
            <person name="Ishii M."/>
            <person name="Ohtani R."/>
            <person name="Kanamori-Sato M."/>
            <person name="Honoki R."/>
            <person name="Miyazaki D."/>
            <person name="Mochizuki H."/>
            <person name="Umetsu J."/>
            <person name="Higashi K."/>
            <person name="Shibata D."/>
            <person name="Kamiya Y."/>
            <person name="Sato N."/>
            <person name="Nakamura Y."/>
            <person name="Tabata S."/>
            <person name="Ida S."/>
            <person name="Kurokawa K."/>
            <person name="Ohta H."/>
        </authorList>
    </citation>
    <scope>NUCLEOTIDE SEQUENCE [LARGE SCALE GENOMIC DNA]</scope>
    <source>
        <strain evidence="3 4">NIES-2285</strain>
    </source>
</reference>
<protein>
    <submittedName>
        <fullName evidence="3">Uncharacterized protein</fullName>
    </submittedName>
</protein>
<dbReference type="InterPro" id="IPR027799">
    <property type="entry name" value="Rtf2_RING-finger"/>
</dbReference>
<dbReference type="AlphaFoldDB" id="A0A1Y1HND2"/>
<name>A0A1Y1HND2_KLENI</name>
<sequence length="252" mass="27902">MGLDGGTIISRSDVIRGQSWRVNQADSSSRSTRGGQIGDGYVAPREAASAEDLVVAKWSSCSLTGQALREPIAACHLGRLYNRESVLEFLLAKNDLFLDESSEWRYDNQKQFAEDFGHLKSAKSIFEVQLLREPLRNDDEAARSRDNLPWVCPITHVSPSLRHPFAALASCGHVFAKKALLEVTDPCCPSCGKAYAPNDVVPINGSLEEVKLLKERLQQYRKKRRRTVEAKAAEALESSGLPAKPPKLLKEQ</sequence>
<evidence type="ECO:0000256" key="2">
    <source>
        <dbReference type="SAM" id="MobiDB-lite"/>
    </source>
</evidence>
<dbReference type="PANTHER" id="PTHR12775">
    <property type="entry name" value="PROTEIN C20ORF43 HOMOLOG"/>
    <property type="match status" value="1"/>
</dbReference>
<organism evidence="3 4">
    <name type="scientific">Klebsormidium nitens</name>
    <name type="common">Green alga</name>
    <name type="synonym">Ulothrix nitens</name>
    <dbReference type="NCBI Taxonomy" id="105231"/>
    <lineage>
        <taxon>Eukaryota</taxon>
        <taxon>Viridiplantae</taxon>
        <taxon>Streptophyta</taxon>
        <taxon>Klebsormidiophyceae</taxon>
        <taxon>Klebsormidiales</taxon>
        <taxon>Klebsormidiaceae</taxon>
        <taxon>Klebsormidium</taxon>
    </lineage>
</organism>
<dbReference type="SUPFAM" id="SSF57850">
    <property type="entry name" value="RING/U-box"/>
    <property type="match status" value="1"/>
</dbReference>
<dbReference type="PANTHER" id="PTHR12775:SF0">
    <property type="entry name" value="REPLICATION TERMINATION FACTOR 2"/>
    <property type="match status" value="1"/>
</dbReference>
<feature type="region of interest" description="Disordered" evidence="2">
    <location>
        <begin position="228"/>
        <end position="252"/>
    </location>
</feature>
<evidence type="ECO:0000256" key="1">
    <source>
        <dbReference type="ARBA" id="ARBA00009885"/>
    </source>
</evidence>
<dbReference type="Pfam" id="PF04641">
    <property type="entry name" value="Rtf2"/>
    <property type="match status" value="1"/>
</dbReference>